<evidence type="ECO:0000313" key="4">
    <source>
        <dbReference type="EMBL" id="MBF1353103.1"/>
    </source>
</evidence>
<dbReference type="InterPro" id="IPR020841">
    <property type="entry name" value="PKS_Beta-ketoAc_synthase_dom"/>
</dbReference>
<dbReference type="EMBL" id="JABZQH010000427">
    <property type="protein sequence ID" value="MBF1353103.1"/>
    <property type="molecule type" value="Genomic_DNA"/>
</dbReference>
<dbReference type="InterPro" id="IPR014030">
    <property type="entry name" value="Ketoacyl_synth_N"/>
</dbReference>
<keyword evidence="4" id="KW-0012">Acyltransferase</keyword>
<organism evidence="4 5">
    <name type="scientific">Mogibacterium diversum</name>
    <dbReference type="NCBI Taxonomy" id="114527"/>
    <lineage>
        <taxon>Bacteria</taxon>
        <taxon>Bacillati</taxon>
        <taxon>Bacillota</taxon>
        <taxon>Clostridia</taxon>
        <taxon>Peptostreptococcales</taxon>
        <taxon>Anaerovoracaceae</taxon>
        <taxon>Mogibacterium</taxon>
    </lineage>
</organism>
<keyword evidence="2 4" id="KW-0808">Transferase</keyword>
<dbReference type="GO" id="GO:0006633">
    <property type="term" value="P:fatty acid biosynthetic process"/>
    <property type="evidence" value="ECO:0007669"/>
    <property type="project" value="InterPro"/>
</dbReference>
<reference evidence="4" key="1">
    <citation type="submission" date="2020-04" db="EMBL/GenBank/DDBJ databases">
        <title>Deep metagenomics examines the oral microbiome during advanced dental caries in children, revealing novel taxa and co-occurrences with host molecules.</title>
        <authorList>
            <person name="Baker J.L."/>
            <person name="Morton J.T."/>
            <person name="Dinis M."/>
            <person name="Alvarez R."/>
            <person name="Tran N.C."/>
            <person name="Knight R."/>
            <person name="Edlund A."/>
        </authorList>
    </citation>
    <scope>NUCLEOTIDE SEQUENCE</scope>
    <source>
        <strain evidence="4">JCVI_24_bin.8</strain>
    </source>
</reference>
<protein>
    <submittedName>
        <fullName evidence="4">Beta-ketoacyl-ACP synthase II</fullName>
        <ecNumber evidence="4">2.3.1.179</ecNumber>
    </submittedName>
</protein>
<evidence type="ECO:0000313" key="5">
    <source>
        <dbReference type="Proteomes" id="UP000722050"/>
    </source>
</evidence>
<gene>
    <name evidence="4" type="ORF">HXM71_08355</name>
</gene>
<dbReference type="PROSITE" id="PS00606">
    <property type="entry name" value="KS3_1"/>
    <property type="match status" value="1"/>
</dbReference>
<dbReference type="Gene3D" id="3.40.47.10">
    <property type="match status" value="1"/>
</dbReference>
<evidence type="ECO:0000256" key="2">
    <source>
        <dbReference type="ARBA" id="ARBA00022679"/>
    </source>
</evidence>
<sequence length="318" mass="33686">LSNERAGVFVSSGIGGISTIESEHAKGMSRGFDKVSPYYIPMAIINLTAGNIAIDLNAHGSCQAMVTACSSATNAIGEAYRHIKHGYADIMFAGGSEAPITELSVGGFTSMKALSLSQNPNRASIPFDKKRDGFVMGEGATVLVLEEYEHAVNRGANILAEIVGYSDTCDANHITAPCEDGKFAAQAMVQAIADAGIKTSDIDYISAHGTSTPLNDKYETAAIKRAFGEGYRDVLVSSSKSQIGHLLGASGSTELAMTIISMQAGIVPPTINYEYPDDACDLNLVVNRYKEAEINYALKNSLGFGGHNASIVVKRWTE</sequence>
<feature type="non-terminal residue" evidence="4">
    <location>
        <position position="1"/>
    </location>
</feature>
<dbReference type="Proteomes" id="UP000722050">
    <property type="component" value="Unassembled WGS sequence"/>
</dbReference>
<dbReference type="InterPro" id="IPR018201">
    <property type="entry name" value="Ketoacyl_synth_AS"/>
</dbReference>
<dbReference type="InterPro" id="IPR014031">
    <property type="entry name" value="Ketoacyl_synth_C"/>
</dbReference>
<dbReference type="SUPFAM" id="SSF53901">
    <property type="entry name" value="Thiolase-like"/>
    <property type="match status" value="2"/>
</dbReference>
<comment type="caution">
    <text evidence="4">The sequence shown here is derived from an EMBL/GenBank/DDBJ whole genome shotgun (WGS) entry which is preliminary data.</text>
</comment>
<evidence type="ECO:0000256" key="1">
    <source>
        <dbReference type="ARBA" id="ARBA00008467"/>
    </source>
</evidence>
<dbReference type="InterPro" id="IPR016039">
    <property type="entry name" value="Thiolase-like"/>
</dbReference>
<dbReference type="NCBIfam" id="NF005589">
    <property type="entry name" value="PRK07314.1"/>
    <property type="match status" value="1"/>
</dbReference>
<proteinExistence type="inferred from homology"/>
<feature type="domain" description="Ketosynthase family 3 (KS3)" evidence="3">
    <location>
        <begin position="1"/>
        <end position="315"/>
    </location>
</feature>
<dbReference type="GO" id="GO:0005829">
    <property type="term" value="C:cytosol"/>
    <property type="evidence" value="ECO:0007669"/>
    <property type="project" value="TreeGrafter"/>
</dbReference>
<dbReference type="Pfam" id="PF02801">
    <property type="entry name" value="Ketoacyl-synt_C"/>
    <property type="match status" value="1"/>
</dbReference>
<dbReference type="AlphaFoldDB" id="A0A930EFN9"/>
<dbReference type="Pfam" id="PF00109">
    <property type="entry name" value="ketoacyl-synt"/>
    <property type="match status" value="1"/>
</dbReference>
<dbReference type="EC" id="2.3.1.179" evidence="4"/>
<dbReference type="PANTHER" id="PTHR11712">
    <property type="entry name" value="POLYKETIDE SYNTHASE-RELATED"/>
    <property type="match status" value="1"/>
</dbReference>
<dbReference type="GO" id="GO:0004315">
    <property type="term" value="F:3-oxoacyl-[acyl-carrier-protein] synthase activity"/>
    <property type="evidence" value="ECO:0007669"/>
    <property type="project" value="UniProtKB-EC"/>
</dbReference>
<comment type="similarity">
    <text evidence="1">Belongs to the thiolase-like superfamily. Beta-ketoacyl-ACP synthases family.</text>
</comment>
<dbReference type="CDD" id="cd00834">
    <property type="entry name" value="KAS_I_II"/>
    <property type="match status" value="1"/>
</dbReference>
<dbReference type="PANTHER" id="PTHR11712:SF336">
    <property type="entry name" value="3-OXOACYL-[ACYL-CARRIER-PROTEIN] SYNTHASE, MITOCHONDRIAL"/>
    <property type="match status" value="1"/>
</dbReference>
<dbReference type="InterPro" id="IPR000794">
    <property type="entry name" value="Beta-ketoacyl_synthase"/>
</dbReference>
<evidence type="ECO:0000259" key="3">
    <source>
        <dbReference type="PROSITE" id="PS52004"/>
    </source>
</evidence>
<dbReference type="SMART" id="SM00825">
    <property type="entry name" value="PKS_KS"/>
    <property type="match status" value="1"/>
</dbReference>
<name>A0A930EFN9_9FIRM</name>
<accession>A0A930EFN9</accession>
<dbReference type="PROSITE" id="PS52004">
    <property type="entry name" value="KS3_2"/>
    <property type="match status" value="1"/>
</dbReference>